<feature type="region of interest" description="Disordered" evidence="1">
    <location>
        <begin position="1"/>
        <end position="58"/>
    </location>
</feature>
<dbReference type="AlphaFoldDB" id="A0AAV5FRG7"/>
<comment type="caution">
    <text evidence="2">The sequence shown here is derived from an EMBL/GenBank/DDBJ whole genome shotgun (WGS) entry which is preliminary data.</text>
</comment>
<dbReference type="PANTHER" id="PTHR45730:SF32">
    <property type="entry name" value="ZINC FINGER PROTEIN JAGGED"/>
    <property type="match status" value="1"/>
</dbReference>
<reference evidence="2" key="1">
    <citation type="journal article" date="2018" name="DNA Res.">
        <title>Multiple hybrid de novo genome assembly of finger millet, an orphan allotetraploid crop.</title>
        <authorList>
            <person name="Hatakeyama M."/>
            <person name="Aluri S."/>
            <person name="Balachadran M.T."/>
            <person name="Sivarajan S.R."/>
            <person name="Patrignani A."/>
            <person name="Gruter S."/>
            <person name="Poveda L."/>
            <person name="Shimizu-Inatsugi R."/>
            <person name="Baeten J."/>
            <person name="Francoijs K.J."/>
            <person name="Nataraja K.N."/>
            <person name="Reddy Y.A.N."/>
            <person name="Phadnis S."/>
            <person name="Ravikumar R.L."/>
            <person name="Schlapbach R."/>
            <person name="Sreeman S.M."/>
            <person name="Shimizu K.K."/>
        </authorList>
    </citation>
    <scope>NUCLEOTIDE SEQUENCE</scope>
</reference>
<proteinExistence type="predicted"/>
<dbReference type="EMBL" id="BQKI01000095">
    <property type="protein sequence ID" value="GJN37586.1"/>
    <property type="molecule type" value="Genomic_DNA"/>
</dbReference>
<evidence type="ECO:0008006" key="4">
    <source>
        <dbReference type="Google" id="ProtNLM"/>
    </source>
</evidence>
<gene>
    <name evidence="2" type="primary">gb26559</name>
    <name evidence="2" type="ORF">PR202_gb26559</name>
</gene>
<dbReference type="Proteomes" id="UP001054889">
    <property type="component" value="Unassembled WGS sequence"/>
</dbReference>
<name>A0AAV5FRG7_ELECO</name>
<protein>
    <recommendedName>
        <fullName evidence="4">Zinc finger protein</fullName>
    </recommendedName>
</protein>
<evidence type="ECO:0000313" key="3">
    <source>
        <dbReference type="Proteomes" id="UP001054889"/>
    </source>
</evidence>
<sequence>MNSFARVDLSTRQEESPLDLNNLPEEYGKQKVESLTATATSSADTARVKRKSSGGKDDSSRIYECRFCSLKFRKSQALERETETLNRARQLVFGNESLGAVGAQMSFRDANMAGATPPSLFGGGFRGGVGVSSRGGGIGDSCLPFRPVHQRMSPQPPFHYLYPSTPTLHPMSYPATYPESPRQSAVGDYVIGHAVSGGDALLLLPPPPPHRDSFSCYGAPLTAPPAAAANVQADKVNCNCSFVCSGHSRSNNVNAST</sequence>
<accession>A0AAV5FRG7</accession>
<evidence type="ECO:0000313" key="2">
    <source>
        <dbReference type="EMBL" id="GJN37586.1"/>
    </source>
</evidence>
<organism evidence="2 3">
    <name type="scientific">Eleusine coracana subsp. coracana</name>
    <dbReference type="NCBI Taxonomy" id="191504"/>
    <lineage>
        <taxon>Eukaryota</taxon>
        <taxon>Viridiplantae</taxon>
        <taxon>Streptophyta</taxon>
        <taxon>Embryophyta</taxon>
        <taxon>Tracheophyta</taxon>
        <taxon>Spermatophyta</taxon>
        <taxon>Magnoliopsida</taxon>
        <taxon>Liliopsida</taxon>
        <taxon>Poales</taxon>
        <taxon>Poaceae</taxon>
        <taxon>PACMAD clade</taxon>
        <taxon>Chloridoideae</taxon>
        <taxon>Cynodonteae</taxon>
        <taxon>Eleusininae</taxon>
        <taxon>Eleusine</taxon>
    </lineage>
</organism>
<reference evidence="2" key="2">
    <citation type="submission" date="2021-12" db="EMBL/GenBank/DDBJ databases">
        <title>Resequencing data analysis of finger millet.</title>
        <authorList>
            <person name="Hatakeyama M."/>
            <person name="Aluri S."/>
            <person name="Balachadran M.T."/>
            <person name="Sivarajan S.R."/>
            <person name="Poveda L."/>
            <person name="Shimizu-Inatsugi R."/>
            <person name="Schlapbach R."/>
            <person name="Sreeman S.M."/>
            <person name="Shimizu K.K."/>
        </authorList>
    </citation>
    <scope>NUCLEOTIDE SEQUENCE</scope>
</reference>
<keyword evidence="3" id="KW-1185">Reference proteome</keyword>
<feature type="compositionally biased region" description="Low complexity" evidence="1">
    <location>
        <begin position="36"/>
        <end position="45"/>
    </location>
</feature>
<dbReference type="InterPro" id="IPR045320">
    <property type="entry name" value="JAGGED/SL1-like"/>
</dbReference>
<evidence type="ECO:0000256" key="1">
    <source>
        <dbReference type="SAM" id="MobiDB-lite"/>
    </source>
</evidence>
<dbReference type="PANTHER" id="PTHR45730">
    <property type="entry name" value="ZINC FINGER PROTEIN JAGGED"/>
    <property type="match status" value="1"/>
</dbReference>
<dbReference type="GO" id="GO:0003700">
    <property type="term" value="F:DNA-binding transcription factor activity"/>
    <property type="evidence" value="ECO:0007669"/>
    <property type="project" value="InterPro"/>
</dbReference>